<accession>Q01PY7</accession>
<dbReference type="PANTHER" id="PTHR37811">
    <property type="entry name" value="BLL5343 PROTEIN"/>
    <property type="match status" value="1"/>
</dbReference>
<dbReference type="EMBL" id="CP000473">
    <property type="protein sequence ID" value="ABJ88283.1"/>
    <property type="molecule type" value="Genomic_DNA"/>
</dbReference>
<dbReference type="KEGG" id="sus:Acid_7374"/>
<dbReference type="PANTHER" id="PTHR37811:SF2">
    <property type="entry name" value="ABM DOMAIN-CONTAINING PROTEIN"/>
    <property type="match status" value="1"/>
</dbReference>
<dbReference type="AlphaFoldDB" id="Q01PY7"/>
<proteinExistence type="predicted"/>
<dbReference type="STRING" id="234267.Acid_7374"/>
<dbReference type="InterPro" id="IPR011008">
    <property type="entry name" value="Dimeric_a/b-barrel"/>
</dbReference>
<dbReference type="InParanoid" id="Q01PY7"/>
<dbReference type="InterPro" id="IPR052936">
    <property type="entry name" value="Jasmonate_Hydroxylase-like"/>
</dbReference>
<evidence type="ECO:0000259" key="1">
    <source>
        <dbReference type="Pfam" id="PF03992"/>
    </source>
</evidence>
<organism evidence="2">
    <name type="scientific">Solibacter usitatus (strain Ellin6076)</name>
    <dbReference type="NCBI Taxonomy" id="234267"/>
    <lineage>
        <taxon>Bacteria</taxon>
        <taxon>Pseudomonadati</taxon>
        <taxon>Acidobacteriota</taxon>
        <taxon>Terriglobia</taxon>
        <taxon>Bryobacterales</taxon>
        <taxon>Solibacteraceae</taxon>
        <taxon>Candidatus Solibacter</taxon>
    </lineage>
</organism>
<dbReference type="HOGENOM" id="CLU_127039_1_0_0"/>
<gene>
    <name evidence="2" type="ordered locus">Acid_7374</name>
</gene>
<protein>
    <recommendedName>
        <fullName evidence="1">ABM domain-containing protein</fullName>
    </recommendedName>
</protein>
<name>Q01PY7_SOLUE</name>
<dbReference type="InterPro" id="IPR007138">
    <property type="entry name" value="ABM_dom"/>
</dbReference>
<sequence length="101" mass="12046">MIVVLFRSKLVEEPAGYDEMAEEMETLARTMPGFIDVKSYRAEDGERLTLVWWEDEDTLKQWREHARHRVAQNTGRANWYAYYKMDVAEVVRQRNFERAAS</sequence>
<feature type="domain" description="ABM" evidence="1">
    <location>
        <begin position="19"/>
        <end position="73"/>
    </location>
</feature>
<dbReference type="SUPFAM" id="SSF54909">
    <property type="entry name" value="Dimeric alpha+beta barrel"/>
    <property type="match status" value="1"/>
</dbReference>
<evidence type="ECO:0000313" key="2">
    <source>
        <dbReference type="EMBL" id="ABJ88283.1"/>
    </source>
</evidence>
<dbReference type="Gene3D" id="3.30.70.100">
    <property type="match status" value="1"/>
</dbReference>
<dbReference type="Pfam" id="PF03992">
    <property type="entry name" value="ABM"/>
    <property type="match status" value="1"/>
</dbReference>
<reference evidence="2" key="1">
    <citation type="submission" date="2006-10" db="EMBL/GenBank/DDBJ databases">
        <title>Complete sequence of Solibacter usitatus Ellin6076.</title>
        <authorList>
            <consortium name="US DOE Joint Genome Institute"/>
            <person name="Copeland A."/>
            <person name="Lucas S."/>
            <person name="Lapidus A."/>
            <person name="Barry K."/>
            <person name="Detter J.C."/>
            <person name="Glavina del Rio T."/>
            <person name="Hammon N."/>
            <person name="Israni S."/>
            <person name="Dalin E."/>
            <person name="Tice H."/>
            <person name="Pitluck S."/>
            <person name="Thompson L.S."/>
            <person name="Brettin T."/>
            <person name="Bruce D."/>
            <person name="Han C."/>
            <person name="Tapia R."/>
            <person name="Gilna P."/>
            <person name="Schmutz J."/>
            <person name="Larimer F."/>
            <person name="Land M."/>
            <person name="Hauser L."/>
            <person name="Kyrpides N."/>
            <person name="Mikhailova N."/>
            <person name="Janssen P.H."/>
            <person name="Kuske C.R."/>
            <person name="Richardson P."/>
        </authorList>
    </citation>
    <scope>NUCLEOTIDE SEQUENCE</scope>
    <source>
        <strain evidence="2">Ellin6076</strain>
    </source>
</reference>
<dbReference type="eggNOG" id="COG2329">
    <property type="taxonomic scope" value="Bacteria"/>
</dbReference>
<dbReference type="OrthoDB" id="9798439at2"/>